<evidence type="ECO:0000256" key="9">
    <source>
        <dbReference type="ARBA" id="ARBA00025599"/>
    </source>
</evidence>
<dbReference type="Proteomes" id="UP000277580">
    <property type="component" value="Unassembled WGS sequence"/>
</dbReference>
<dbReference type="GO" id="GO:0008408">
    <property type="term" value="F:3'-5' exonuclease activity"/>
    <property type="evidence" value="ECO:0007669"/>
    <property type="project" value="InterPro"/>
</dbReference>
<keyword evidence="6" id="KW-0378">Hydrolase</keyword>
<comment type="function">
    <text evidence="9">Exoribonuclease involved in ribosome biosynthesis. Involved in the processing of ITS1, the internal transcribed spacer localized between the 18S and 5.8S rRNAs.</text>
</comment>
<evidence type="ECO:0000256" key="3">
    <source>
        <dbReference type="ARBA" id="ARBA00016937"/>
    </source>
</evidence>
<accession>A0A3N4KYJ8</accession>
<comment type="similarity">
    <text evidence="2">Belongs to the REXO4 family.</text>
</comment>
<sequence length="253" mass="27655">MSGAVITSTTATKNNLSSWAEDNDIPVADIARAYNLSTTAPHSTKTSAEAVAISEADPSRTEVGKYVAIDCEMVGVGGAENERSALARVSIVNFHGHLVMDTFVKPKEPVTDWRTWVSGVSPASMKTAITFEEVQQKVSDILQDRILVGHAVHNDLEALMLSHPKRDIRDTSRHPTFRKMSQGRTPGLKKLTKEILGYEIQGGEHSSIEDARACMSLYRLQKDSFETLHAAKYPGHANKQRGKGASGKKKQKA</sequence>
<dbReference type="InterPro" id="IPR013520">
    <property type="entry name" value="Ribonucl_H"/>
</dbReference>
<evidence type="ECO:0000256" key="4">
    <source>
        <dbReference type="ARBA" id="ARBA00022552"/>
    </source>
</evidence>
<dbReference type="PANTHER" id="PTHR12801:SF45">
    <property type="entry name" value="RNA EXONUCLEASE 4"/>
    <property type="match status" value="1"/>
</dbReference>
<feature type="domain" description="Exonuclease" evidence="11">
    <location>
        <begin position="65"/>
        <end position="227"/>
    </location>
</feature>
<dbReference type="OrthoDB" id="8191639at2759"/>
<dbReference type="PANTHER" id="PTHR12801">
    <property type="entry name" value="RNA EXONUCLEASE REXO1 / RECO3 FAMILY MEMBER-RELATED"/>
    <property type="match status" value="1"/>
</dbReference>
<dbReference type="InterPro" id="IPR037431">
    <property type="entry name" value="REX4_DEDDh_dom"/>
</dbReference>
<dbReference type="Gene3D" id="3.30.420.10">
    <property type="entry name" value="Ribonuclease H-like superfamily/Ribonuclease H"/>
    <property type="match status" value="1"/>
</dbReference>
<dbReference type="Pfam" id="PF00929">
    <property type="entry name" value="RNase_T"/>
    <property type="match status" value="1"/>
</dbReference>
<dbReference type="InterPro" id="IPR036397">
    <property type="entry name" value="RNaseH_sf"/>
</dbReference>
<dbReference type="STRING" id="1392247.A0A3N4KYJ8"/>
<evidence type="ECO:0000259" key="11">
    <source>
        <dbReference type="SMART" id="SM00479"/>
    </source>
</evidence>
<reference evidence="12 13" key="1">
    <citation type="journal article" date="2018" name="Nat. Ecol. Evol.">
        <title>Pezizomycetes genomes reveal the molecular basis of ectomycorrhizal truffle lifestyle.</title>
        <authorList>
            <person name="Murat C."/>
            <person name="Payen T."/>
            <person name="Noel B."/>
            <person name="Kuo A."/>
            <person name="Morin E."/>
            <person name="Chen J."/>
            <person name="Kohler A."/>
            <person name="Krizsan K."/>
            <person name="Balestrini R."/>
            <person name="Da Silva C."/>
            <person name="Montanini B."/>
            <person name="Hainaut M."/>
            <person name="Levati E."/>
            <person name="Barry K.W."/>
            <person name="Belfiori B."/>
            <person name="Cichocki N."/>
            <person name="Clum A."/>
            <person name="Dockter R.B."/>
            <person name="Fauchery L."/>
            <person name="Guy J."/>
            <person name="Iotti M."/>
            <person name="Le Tacon F."/>
            <person name="Lindquist E.A."/>
            <person name="Lipzen A."/>
            <person name="Malagnac F."/>
            <person name="Mello A."/>
            <person name="Molinier V."/>
            <person name="Miyauchi S."/>
            <person name="Poulain J."/>
            <person name="Riccioni C."/>
            <person name="Rubini A."/>
            <person name="Sitrit Y."/>
            <person name="Splivallo R."/>
            <person name="Traeger S."/>
            <person name="Wang M."/>
            <person name="Zifcakova L."/>
            <person name="Wipf D."/>
            <person name="Zambonelli A."/>
            <person name="Paolocci F."/>
            <person name="Nowrousian M."/>
            <person name="Ottonello S."/>
            <person name="Baldrian P."/>
            <person name="Spatafora J.W."/>
            <person name="Henrissat B."/>
            <person name="Nagy L.G."/>
            <person name="Aury J.M."/>
            <person name="Wincker P."/>
            <person name="Grigoriev I.V."/>
            <person name="Bonfante P."/>
            <person name="Martin F.M."/>
        </authorList>
    </citation>
    <scope>NUCLEOTIDE SEQUENCE [LARGE SCALE GENOMIC DNA]</scope>
    <source>
        <strain evidence="12 13">CCBAS932</strain>
    </source>
</reference>
<dbReference type="GO" id="GO:0005634">
    <property type="term" value="C:nucleus"/>
    <property type="evidence" value="ECO:0007669"/>
    <property type="project" value="UniProtKB-SubCell"/>
</dbReference>
<evidence type="ECO:0000256" key="7">
    <source>
        <dbReference type="ARBA" id="ARBA00022839"/>
    </source>
</evidence>
<dbReference type="FunCoup" id="A0A3N4KYJ8">
    <property type="interactions" value="782"/>
</dbReference>
<evidence type="ECO:0000256" key="5">
    <source>
        <dbReference type="ARBA" id="ARBA00022722"/>
    </source>
</evidence>
<dbReference type="GO" id="GO:0003676">
    <property type="term" value="F:nucleic acid binding"/>
    <property type="evidence" value="ECO:0007669"/>
    <property type="project" value="InterPro"/>
</dbReference>
<evidence type="ECO:0000256" key="2">
    <source>
        <dbReference type="ARBA" id="ARBA00010489"/>
    </source>
</evidence>
<evidence type="ECO:0000256" key="8">
    <source>
        <dbReference type="ARBA" id="ARBA00023242"/>
    </source>
</evidence>
<name>A0A3N4KYJ8_9PEZI</name>
<evidence type="ECO:0000256" key="10">
    <source>
        <dbReference type="SAM" id="MobiDB-lite"/>
    </source>
</evidence>
<gene>
    <name evidence="12" type="ORF">P167DRAFT_519871</name>
</gene>
<evidence type="ECO:0000256" key="6">
    <source>
        <dbReference type="ARBA" id="ARBA00022801"/>
    </source>
</evidence>
<feature type="compositionally biased region" description="Basic residues" evidence="10">
    <location>
        <begin position="238"/>
        <end position="253"/>
    </location>
</feature>
<dbReference type="SUPFAM" id="SSF53098">
    <property type="entry name" value="Ribonuclease H-like"/>
    <property type="match status" value="1"/>
</dbReference>
<organism evidence="12 13">
    <name type="scientific">Morchella conica CCBAS932</name>
    <dbReference type="NCBI Taxonomy" id="1392247"/>
    <lineage>
        <taxon>Eukaryota</taxon>
        <taxon>Fungi</taxon>
        <taxon>Dikarya</taxon>
        <taxon>Ascomycota</taxon>
        <taxon>Pezizomycotina</taxon>
        <taxon>Pezizomycetes</taxon>
        <taxon>Pezizales</taxon>
        <taxon>Morchellaceae</taxon>
        <taxon>Morchella</taxon>
    </lineage>
</organism>
<feature type="region of interest" description="Disordered" evidence="10">
    <location>
        <begin position="230"/>
        <end position="253"/>
    </location>
</feature>
<dbReference type="FunFam" id="3.30.420.10:FF:000007">
    <property type="entry name" value="Interferon-stimulated exonuclease gene 20"/>
    <property type="match status" value="1"/>
</dbReference>
<keyword evidence="4" id="KW-0698">rRNA processing</keyword>
<keyword evidence="5" id="KW-0540">Nuclease</keyword>
<dbReference type="EMBL" id="ML119117">
    <property type="protein sequence ID" value="RPB14538.1"/>
    <property type="molecule type" value="Genomic_DNA"/>
</dbReference>
<dbReference type="CDD" id="cd06144">
    <property type="entry name" value="REX4_like"/>
    <property type="match status" value="1"/>
</dbReference>
<keyword evidence="13" id="KW-1185">Reference proteome</keyword>
<dbReference type="InterPro" id="IPR012337">
    <property type="entry name" value="RNaseH-like_sf"/>
</dbReference>
<proteinExistence type="inferred from homology"/>
<dbReference type="GO" id="GO:0006364">
    <property type="term" value="P:rRNA processing"/>
    <property type="evidence" value="ECO:0007669"/>
    <property type="project" value="UniProtKB-KW"/>
</dbReference>
<dbReference type="AlphaFoldDB" id="A0A3N4KYJ8"/>
<evidence type="ECO:0000256" key="1">
    <source>
        <dbReference type="ARBA" id="ARBA00004123"/>
    </source>
</evidence>
<dbReference type="InParanoid" id="A0A3N4KYJ8"/>
<dbReference type="GO" id="GO:0000027">
    <property type="term" value="P:ribosomal large subunit assembly"/>
    <property type="evidence" value="ECO:0007669"/>
    <property type="project" value="TreeGrafter"/>
</dbReference>
<dbReference type="SMART" id="SM00479">
    <property type="entry name" value="EXOIII"/>
    <property type="match status" value="1"/>
</dbReference>
<evidence type="ECO:0000313" key="13">
    <source>
        <dbReference type="Proteomes" id="UP000277580"/>
    </source>
</evidence>
<evidence type="ECO:0000313" key="12">
    <source>
        <dbReference type="EMBL" id="RPB14538.1"/>
    </source>
</evidence>
<dbReference type="InterPro" id="IPR047021">
    <property type="entry name" value="REXO1/3/4-like"/>
</dbReference>
<protein>
    <recommendedName>
        <fullName evidence="3">RNA exonuclease 4</fullName>
    </recommendedName>
</protein>
<keyword evidence="8" id="KW-0539">Nucleus</keyword>
<comment type="subcellular location">
    <subcellularLocation>
        <location evidence="1">Nucleus</location>
    </subcellularLocation>
</comment>
<keyword evidence="7" id="KW-0269">Exonuclease</keyword>